<sequence length="147" mass="16322">MVELRTNADSKNLKCLSGNKRWKRLAKGGRVPTHLEHAKAIQQTGHDYLQAHLHSIGLASDGICPFRLSSCPDRQYGRRSPAGTALNLSMALRILQKFTGSRMAEQSQKGVEQPLDFENFHVGFAPGKYDLPNRDAWPLPYSFAGSS</sequence>
<keyword evidence="2" id="KW-1185">Reference proteome</keyword>
<reference evidence="1 2" key="1">
    <citation type="submission" date="2021-06" db="EMBL/GenBank/DDBJ databases">
        <title>Caerostris darwini draft genome.</title>
        <authorList>
            <person name="Kono N."/>
            <person name="Arakawa K."/>
        </authorList>
    </citation>
    <scope>NUCLEOTIDE SEQUENCE [LARGE SCALE GENOMIC DNA]</scope>
</reference>
<dbReference type="AlphaFoldDB" id="A0AAV4NYE1"/>
<comment type="caution">
    <text evidence="1">The sequence shown here is derived from an EMBL/GenBank/DDBJ whole genome shotgun (WGS) entry which is preliminary data.</text>
</comment>
<gene>
    <name evidence="1" type="ORF">CDAR_165221</name>
</gene>
<protein>
    <submittedName>
        <fullName evidence="1">Uncharacterized protein</fullName>
    </submittedName>
</protein>
<organism evidence="1 2">
    <name type="scientific">Caerostris darwini</name>
    <dbReference type="NCBI Taxonomy" id="1538125"/>
    <lineage>
        <taxon>Eukaryota</taxon>
        <taxon>Metazoa</taxon>
        <taxon>Ecdysozoa</taxon>
        <taxon>Arthropoda</taxon>
        <taxon>Chelicerata</taxon>
        <taxon>Arachnida</taxon>
        <taxon>Araneae</taxon>
        <taxon>Araneomorphae</taxon>
        <taxon>Entelegynae</taxon>
        <taxon>Araneoidea</taxon>
        <taxon>Araneidae</taxon>
        <taxon>Caerostris</taxon>
    </lineage>
</organism>
<accession>A0AAV4NYE1</accession>
<name>A0AAV4NYE1_9ARAC</name>
<dbReference type="Proteomes" id="UP001054837">
    <property type="component" value="Unassembled WGS sequence"/>
</dbReference>
<evidence type="ECO:0000313" key="1">
    <source>
        <dbReference type="EMBL" id="GIX88773.1"/>
    </source>
</evidence>
<proteinExistence type="predicted"/>
<dbReference type="EMBL" id="BPLQ01002108">
    <property type="protein sequence ID" value="GIX88773.1"/>
    <property type="molecule type" value="Genomic_DNA"/>
</dbReference>
<evidence type="ECO:0000313" key="2">
    <source>
        <dbReference type="Proteomes" id="UP001054837"/>
    </source>
</evidence>